<dbReference type="EMBL" id="CASHSV030000311">
    <property type="protein sequence ID" value="CAJ2658457.1"/>
    <property type="molecule type" value="Genomic_DNA"/>
</dbReference>
<dbReference type="Proteomes" id="UP001177021">
    <property type="component" value="Unassembled WGS sequence"/>
</dbReference>
<gene>
    <name evidence="1" type="ORF">MILVUS5_LOCUS24827</name>
</gene>
<evidence type="ECO:0000313" key="1">
    <source>
        <dbReference type="EMBL" id="CAJ2658457.1"/>
    </source>
</evidence>
<name>A0ACB0KT25_TRIPR</name>
<reference evidence="1" key="1">
    <citation type="submission" date="2023-10" db="EMBL/GenBank/DDBJ databases">
        <authorList>
            <person name="Rodriguez Cubillos JULIANA M."/>
            <person name="De Vega J."/>
        </authorList>
    </citation>
    <scope>NUCLEOTIDE SEQUENCE</scope>
</reference>
<organism evidence="1 2">
    <name type="scientific">Trifolium pratense</name>
    <name type="common">Red clover</name>
    <dbReference type="NCBI Taxonomy" id="57577"/>
    <lineage>
        <taxon>Eukaryota</taxon>
        <taxon>Viridiplantae</taxon>
        <taxon>Streptophyta</taxon>
        <taxon>Embryophyta</taxon>
        <taxon>Tracheophyta</taxon>
        <taxon>Spermatophyta</taxon>
        <taxon>Magnoliopsida</taxon>
        <taxon>eudicotyledons</taxon>
        <taxon>Gunneridae</taxon>
        <taxon>Pentapetalae</taxon>
        <taxon>rosids</taxon>
        <taxon>fabids</taxon>
        <taxon>Fabales</taxon>
        <taxon>Fabaceae</taxon>
        <taxon>Papilionoideae</taxon>
        <taxon>50 kb inversion clade</taxon>
        <taxon>NPAAA clade</taxon>
        <taxon>Hologalegina</taxon>
        <taxon>IRL clade</taxon>
        <taxon>Trifolieae</taxon>
        <taxon>Trifolium</taxon>
    </lineage>
</organism>
<accession>A0ACB0KT25</accession>
<proteinExistence type="predicted"/>
<keyword evidence="2" id="KW-1185">Reference proteome</keyword>
<sequence length="108" mass="11907">MAALTELLPEPKSSTTTYYDHSNDSWFKQRTKEEKSAAVKPSGFFPRKVEDLGEGVAFPEIHVAQYPFDMGRNNSNKPGSSILPATVDADGKVAYDAIVKQNENAKKT</sequence>
<comment type="caution">
    <text evidence="1">The sequence shown here is derived from an EMBL/GenBank/DDBJ whole genome shotgun (WGS) entry which is preliminary data.</text>
</comment>
<protein>
    <submittedName>
        <fullName evidence="1">Uncharacterized protein</fullName>
    </submittedName>
</protein>
<evidence type="ECO:0000313" key="2">
    <source>
        <dbReference type="Proteomes" id="UP001177021"/>
    </source>
</evidence>